<evidence type="ECO:0000256" key="1">
    <source>
        <dbReference type="SAM" id="MobiDB-lite"/>
    </source>
</evidence>
<feature type="compositionally biased region" description="Basic and acidic residues" evidence="1">
    <location>
        <begin position="12"/>
        <end position="56"/>
    </location>
</feature>
<evidence type="ECO:0000313" key="4">
    <source>
        <dbReference type="EMBL" id="CAL6084280.1"/>
    </source>
</evidence>
<accession>A0AA86QX53</accession>
<organism evidence="3">
    <name type="scientific">Hexamita inflata</name>
    <dbReference type="NCBI Taxonomy" id="28002"/>
    <lineage>
        <taxon>Eukaryota</taxon>
        <taxon>Metamonada</taxon>
        <taxon>Diplomonadida</taxon>
        <taxon>Hexamitidae</taxon>
        <taxon>Hexamitinae</taxon>
        <taxon>Hexamita</taxon>
    </lineage>
</organism>
<dbReference type="Gene3D" id="1.10.10.60">
    <property type="entry name" value="Homeodomain-like"/>
    <property type="match status" value="1"/>
</dbReference>
<gene>
    <name evidence="3" type="ORF">HINF_LOCUS55341</name>
    <name evidence="4" type="ORF">HINF_LOCUS62125</name>
</gene>
<dbReference type="EMBL" id="CAXDID020000378">
    <property type="protein sequence ID" value="CAL6084280.1"/>
    <property type="molecule type" value="Genomic_DNA"/>
</dbReference>
<dbReference type="SMART" id="SM00717">
    <property type="entry name" value="SANT"/>
    <property type="match status" value="1"/>
</dbReference>
<feature type="compositionally biased region" description="Gly residues" evidence="1">
    <location>
        <begin position="57"/>
        <end position="68"/>
    </location>
</feature>
<dbReference type="InterPro" id="IPR001005">
    <property type="entry name" value="SANT/Myb"/>
</dbReference>
<evidence type="ECO:0000313" key="5">
    <source>
        <dbReference type="Proteomes" id="UP001642409"/>
    </source>
</evidence>
<keyword evidence="5" id="KW-1185">Reference proteome</keyword>
<reference evidence="3" key="1">
    <citation type="submission" date="2023-06" db="EMBL/GenBank/DDBJ databases">
        <authorList>
            <person name="Kurt Z."/>
        </authorList>
    </citation>
    <scope>NUCLEOTIDE SEQUENCE</scope>
</reference>
<dbReference type="EMBL" id="CATOUU010001029">
    <property type="protein sequence ID" value="CAI9967696.1"/>
    <property type="molecule type" value="Genomic_DNA"/>
</dbReference>
<dbReference type="PROSITE" id="PS50090">
    <property type="entry name" value="MYB_LIKE"/>
    <property type="match status" value="1"/>
</dbReference>
<name>A0AA86QX53_9EUKA</name>
<dbReference type="InterPro" id="IPR009057">
    <property type="entry name" value="Homeodomain-like_sf"/>
</dbReference>
<dbReference type="AlphaFoldDB" id="A0AA86QX53"/>
<dbReference type="Pfam" id="PF00249">
    <property type="entry name" value="Myb_DNA-binding"/>
    <property type="match status" value="1"/>
</dbReference>
<dbReference type="CDD" id="cd00167">
    <property type="entry name" value="SANT"/>
    <property type="match status" value="1"/>
</dbReference>
<proteinExistence type="predicted"/>
<feature type="domain" description="Myb-like" evidence="2">
    <location>
        <begin position="78"/>
        <end position="128"/>
    </location>
</feature>
<evidence type="ECO:0000313" key="3">
    <source>
        <dbReference type="EMBL" id="CAI9967696.1"/>
    </source>
</evidence>
<protein>
    <recommendedName>
        <fullName evidence="2">Myb-like domain-containing protein</fullName>
    </recommendedName>
</protein>
<evidence type="ECO:0000259" key="2">
    <source>
        <dbReference type="PROSITE" id="PS50090"/>
    </source>
</evidence>
<sequence length="196" mass="22052">MSDYNRGSYNRDNNRGGDDRRGGFNREGGDDRRGGFRGGDDRRGGFGGRDGGDRRGGFGGRDGGFGGRGGDRNGGFQQKPKWSDEEVQQLKEMVATQKENGKVNWDAIGKEIGGRYGSTCFNKYTQISEPKWTPEEEQVLGKFWEANNNNFNINDVLEKLEGHSKRGTQFKLERLTQDGQFNPAYRMGKDEMQKCE</sequence>
<reference evidence="4 5" key="2">
    <citation type="submission" date="2024-07" db="EMBL/GenBank/DDBJ databases">
        <authorList>
            <person name="Akdeniz Z."/>
        </authorList>
    </citation>
    <scope>NUCLEOTIDE SEQUENCE [LARGE SCALE GENOMIC DNA]</scope>
</reference>
<dbReference type="Proteomes" id="UP001642409">
    <property type="component" value="Unassembled WGS sequence"/>
</dbReference>
<feature type="region of interest" description="Disordered" evidence="1">
    <location>
        <begin position="1"/>
        <end position="87"/>
    </location>
</feature>
<comment type="caution">
    <text evidence="3">The sequence shown here is derived from an EMBL/GenBank/DDBJ whole genome shotgun (WGS) entry which is preliminary data.</text>
</comment>
<dbReference type="SUPFAM" id="SSF46689">
    <property type="entry name" value="Homeodomain-like"/>
    <property type="match status" value="1"/>
</dbReference>